<feature type="region of interest" description="Disordered" evidence="13">
    <location>
        <begin position="1041"/>
        <end position="1063"/>
    </location>
</feature>
<dbReference type="SUPFAM" id="SSF50978">
    <property type="entry name" value="WD40 repeat-like"/>
    <property type="match status" value="1"/>
</dbReference>
<dbReference type="GO" id="GO:0000417">
    <property type="term" value="C:HIR complex"/>
    <property type="evidence" value="ECO:0007669"/>
    <property type="project" value="TreeGrafter"/>
</dbReference>
<feature type="repeat" description="WD" evidence="11">
    <location>
        <begin position="128"/>
        <end position="169"/>
    </location>
</feature>
<dbReference type="VEuPathDB" id="FungiDB:BDBG_05928"/>
<dbReference type="GO" id="GO:0005634">
    <property type="term" value="C:nucleus"/>
    <property type="evidence" value="ECO:0007669"/>
    <property type="project" value="UniProtKB-SubCell"/>
</dbReference>
<dbReference type="Proteomes" id="UP000002038">
    <property type="component" value="Unassembled WGS sequence"/>
</dbReference>
<dbReference type="SMART" id="SM00320">
    <property type="entry name" value="WD40"/>
    <property type="match status" value="6"/>
</dbReference>
<evidence type="ECO:0000256" key="7">
    <source>
        <dbReference type="ARBA" id="ARBA00022853"/>
    </source>
</evidence>
<keyword evidence="17" id="KW-1185">Reference proteome</keyword>
<evidence type="ECO:0000256" key="13">
    <source>
        <dbReference type="SAM" id="MobiDB-lite"/>
    </source>
</evidence>
<keyword evidence="9 12" id="KW-0804">Transcription</keyword>
<evidence type="ECO:0000256" key="6">
    <source>
        <dbReference type="ARBA" id="ARBA00022737"/>
    </source>
</evidence>
<dbReference type="InterPro" id="IPR015943">
    <property type="entry name" value="WD40/YVTN_repeat-like_dom_sf"/>
</dbReference>
<dbReference type="Gene3D" id="2.130.10.10">
    <property type="entry name" value="YVTN repeat-like/Quinoprotein amine dehydrogenase"/>
    <property type="match status" value="2"/>
</dbReference>
<protein>
    <recommendedName>
        <fullName evidence="12">Protein HIR</fullName>
    </recommendedName>
</protein>
<evidence type="ECO:0000259" key="14">
    <source>
        <dbReference type="Pfam" id="PF07569"/>
    </source>
</evidence>
<dbReference type="InterPro" id="IPR011047">
    <property type="entry name" value="Quinoprotein_ADH-like_sf"/>
</dbReference>
<dbReference type="SUPFAM" id="SSF50998">
    <property type="entry name" value="Quinoprotein alcohol dehydrogenase-like"/>
    <property type="match status" value="1"/>
</dbReference>
<evidence type="ECO:0000313" key="17">
    <source>
        <dbReference type="Proteomes" id="UP000002038"/>
    </source>
</evidence>
<keyword evidence="7 12" id="KW-0156">Chromatin regulator</keyword>
<feature type="region of interest" description="Disordered" evidence="13">
    <location>
        <begin position="434"/>
        <end position="494"/>
    </location>
</feature>
<name>A0A179UQG9_BLAGS</name>
<evidence type="ECO:0000313" key="16">
    <source>
        <dbReference type="EMBL" id="OAT10264.1"/>
    </source>
</evidence>
<dbReference type="OrthoDB" id="1741719at2759"/>
<dbReference type="AlphaFoldDB" id="A0A179UQG9"/>
<dbReference type="PROSITE" id="PS50294">
    <property type="entry name" value="WD_REPEATS_REGION"/>
    <property type="match status" value="3"/>
</dbReference>
<accession>A0A179UQG9</accession>
<dbReference type="PANTHER" id="PTHR13831:SF0">
    <property type="entry name" value="PROTEIN HIRA"/>
    <property type="match status" value="1"/>
</dbReference>
<evidence type="ECO:0000256" key="10">
    <source>
        <dbReference type="ARBA" id="ARBA00023242"/>
    </source>
</evidence>
<feature type="domain" description="CAF1B/HIR1 beta-propeller" evidence="15">
    <location>
        <begin position="25"/>
        <end position="380"/>
    </location>
</feature>
<dbReference type="FunFam" id="2.130.10.10:FF:001557">
    <property type="entry name" value="Protein HIR"/>
    <property type="match status" value="1"/>
</dbReference>
<feature type="repeat" description="WD" evidence="11">
    <location>
        <begin position="20"/>
        <end position="45"/>
    </location>
</feature>
<comment type="subcellular location">
    <subcellularLocation>
        <location evidence="2 12">Nucleus</location>
    </subcellularLocation>
</comment>
<evidence type="ECO:0000256" key="11">
    <source>
        <dbReference type="PROSITE-ProRule" id="PRU00221"/>
    </source>
</evidence>
<dbReference type="PANTHER" id="PTHR13831">
    <property type="entry name" value="MEMBER OF THE HIR1 FAMILY OF WD-REPEAT PROTEINS"/>
    <property type="match status" value="1"/>
</dbReference>
<reference evidence="17" key="1">
    <citation type="journal article" date="2015" name="PLoS Genet.">
        <title>The dynamic genome and transcriptome of the human fungal pathogen Blastomyces and close relative Emmonsia.</title>
        <authorList>
            <person name="Munoz J.F."/>
            <person name="Gauthier G.M."/>
            <person name="Desjardins C.A."/>
            <person name="Gallo J.E."/>
            <person name="Holder J."/>
            <person name="Sullivan T.D."/>
            <person name="Marty A.J."/>
            <person name="Carmen J.C."/>
            <person name="Chen Z."/>
            <person name="Ding L."/>
            <person name="Gujja S."/>
            <person name="Magrini V."/>
            <person name="Misas E."/>
            <person name="Mitreva M."/>
            <person name="Priest M."/>
            <person name="Saif S."/>
            <person name="Whiston E.A."/>
            <person name="Young S."/>
            <person name="Zeng Q."/>
            <person name="Goldman W.E."/>
            <person name="Mardis E.R."/>
            <person name="Taylor J.W."/>
            <person name="McEwen J.G."/>
            <person name="Clay O.K."/>
            <person name="Klein B.S."/>
            <person name="Cuomo C.A."/>
        </authorList>
    </citation>
    <scope>NUCLEOTIDE SEQUENCE [LARGE SCALE GENOMIC DNA]</scope>
    <source>
        <strain evidence="17">SLH14081</strain>
    </source>
</reference>
<dbReference type="GO" id="GO:0006351">
    <property type="term" value="P:DNA-templated transcription"/>
    <property type="evidence" value="ECO:0007669"/>
    <property type="project" value="InterPro"/>
</dbReference>
<evidence type="ECO:0000256" key="3">
    <source>
        <dbReference type="ARBA" id="ARBA00007306"/>
    </source>
</evidence>
<keyword evidence="4 12" id="KW-0678">Repressor</keyword>
<feature type="compositionally biased region" description="Low complexity" evidence="13">
    <location>
        <begin position="669"/>
        <end position="678"/>
    </location>
</feature>
<feature type="compositionally biased region" description="Acidic residues" evidence="13">
    <location>
        <begin position="1103"/>
        <end position="1117"/>
    </location>
</feature>
<dbReference type="GO" id="GO:0006338">
    <property type="term" value="P:chromatin remodeling"/>
    <property type="evidence" value="ECO:0007669"/>
    <property type="project" value="InterPro"/>
</dbReference>
<feature type="compositionally biased region" description="Basic and acidic residues" evidence="13">
    <location>
        <begin position="1118"/>
        <end position="1129"/>
    </location>
</feature>
<dbReference type="Pfam" id="PF24105">
    <property type="entry name" value="Beta-prop_CAF1B_HIR1"/>
    <property type="match status" value="1"/>
</dbReference>
<dbReference type="RefSeq" id="XP_002623754.1">
    <property type="nucleotide sequence ID" value="XM_002623708.2"/>
</dbReference>
<organism evidence="16 17">
    <name type="scientific">Blastomyces gilchristii (strain SLH14081)</name>
    <name type="common">Blastomyces dermatitidis</name>
    <dbReference type="NCBI Taxonomy" id="559298"/>
    <lineage>
        <taxon>Eukaryota</taxon>
        <taxon>Fungi</taxon>
        <taxon>Dikarya</taxon>
        <taxon>Ascomycota</taxon>
        <taxon>Pezizomycotina</taxon>
        <taxon>Eurotiomycetes</taxon>
        <taxon>Eurotiomycetidae</taxon>
        <taxon>Onygenales</taxon>
        <taxon>Ajellomycetaceae</taxon>
        <taxon>Blastomyces</taxon>
    </lineage>
</organism>
<keyword evidence="10 12" id="KW-0539">Nucleus</keyword>
<keyword evidence="8 12" id="KW-0805">Transcription regulation</keyword>
<dbReference type="InterPro" id="IPR001680">
    <property type="entry name" value="WD40_rpt"/>
</dbReference>
<evidence type="ECO:0000256" key="5">
    <source>
        <dbReference type="ARBA" id="ARBA00022574"/>
    </source>
</evidence>
<feature type="compositionally biased region" description="Polar residues" evidence="13">
    <location>
        <begin position="443"/>
        <end position="461"/>
    </location>
</feature>
<keyword evidence="5 11" id="KW-0853">WD repeat</keyword>
<evidence type="ECO:0000259" key="15">
    <source>
        <dbReference type="Pfam" id="PF24105"/>
    </source>
</evidence>
<dbReference type="GeneID" id="8503680"/>
<dbReference type="GO" id="GO:0031491">
    <property type="term" value="F:nucleosome binding"/>
    <property type="evidence" value="ECO:0007669"/>
    <property type="project" value="TreeGrafter"/>
</dbReference>
<dbReference type="InterPro" id="IPR036322">
    <property type="entry name" value="WD40_repeat_dom_sf"/>
</dbReference>
<dbReference type="CDD" id="cd00200">
    <property type="entry name" value="WD40"/>
    <property type="match status" value="1"/>
</dbReference>
<dbReference type="KEGG" id="bgh:BDBG_05928"/>
<evidence type="ECO:0000256" key="1">
    <source>
        <dbReference type="ARBA" id="ARBA00002677"/>
    </source>
</evidence>
<dbReference type="InterPro" id="IPR011494">
    <property type="entry name" value="HIRA-like_C"/>
</dbReference>
<feature type="region of interest" description="Disordered" evidence="13">
    <location>
        <begin position="667"/>
        <end position="689"/>
    </location>
</feature>
<proteinExistence type="inferred from homology"/>
<dbReference type="PROSITE" id="PS50082">
    <property type="entry name" value="WD_REPEATS_2"/>
    <property type="match status" value="4"/>
</dbReference>
<dbReference type="EMBL" id="GG657459">
    <property type="protein sequence ID" value="OAT10264.1"/>
    <property type="molecule type" value="Genomic_DNA"/>
</dbReference>
<dbReference type="STRING" id="559298.A0A179UQG9"/>
<feature type="compositionally biased region" description="Polar residues" evidence="13">
    <location>
        <begin position="471"/>
        <end position="486"/>
    </location>
</feature>
<dbReference type="InterPro" id="IPR031120">
    <property type="entry name" value="HIR1-like"/>
</dbReference>
<evidence type="ECO:0000256" key="8">
    <source>
        <dbReference type="ARBA" id="ARBA00023015"/>
    </source>
</evidence>
<evidence type="ECO:0000256" key="2">
    <source>
        <dbReference type="ARBA" id="ARBA00004123"/>
    </source>
</evidence>
<dbReference type="InterPro" id="IPR055410">
    <property type="entry name" value="Beta-prop_CAF1B_HIR1"/>
</dbReference>
<keyword evidence="6 12" id="KW-0677">Repeat</keyword>
<evidence type="ECO:0000256" key="12">
    <source>
        <dbReference type="RuleBase" id="RU364014"/>
    </source>
</evidence>
<dbReference type="GO" id="GO:0006355">
    <property type="term" value="P:regulation of DNA-templated transcription"/>
    <property type="evidence" value="ECO:0007669"/>
    <property type="project" value="InterPro"/>
</dbReference>
<dbReference type="GO" id="GO:0000785">
    <property type="term" value="C:chromatin"/>
    <property type="evidence" value="ECO:0007669"/>
    <property type="project" value="TreeGrafter"/>
</dbReference>
<feature type="repeat" description="WD" evidence="11">
    <location>
        <begin position="170"/>
        <end position="201"/>
    </location>
</feature>
<dbReference type="FunFam" id="2.130.10.10:FF:000290">
    <property type="entry name" value="Protein HIR"/>
    <property type="match status" value="1"/>
</dbReference>
<evidence type="ECO:0000256" key="9">
    <source>
        <dbReference type="ARBA" id="ARBA00023163"/>
    </source>
</evidence>
<feature type="repeat" description="WD" evidence="11">
    <location>
        <begin position="67"/>
        <end position="108"/>
    </location>
</feature>
<dbReference type="Pfam" id="PF07569">
    <property type="entry name" value="Hira"/>
    <property type="match status" value="1"/>
</dbReference>
<feature type="domain" description="Protein HIRA-like C-terminal" evidence="14">
    <location>
        <begin position="760"/>
        <end position="1007"/>
    </location>
</feature>
<comment type="similarity">
    <text evidence="3 12">Belongs to the WD repeat HIR1 family.</text>
</comment>
<comment type="function">
    <text evidence="1 12">Required for replication-independent chromatin assembly and for the periodic repression of histone gene transcription during the cell cycle.</text>
</comment>
<gene>
    <name evidence="16" type="ORF">BDBG_05928</name>
</gene>
<dbReference type="InterPro" id="IPR019015">
    <property type="entry name" value="HIRA_B_motif"/>
</dbReference>
<sequence>MHIIKPVWLTHGGERKDFEVYSCDVSPDGKRLVTAAGDGHVRIWSTDAIYNVADPASAKKPRQLASMSNHSGTIHAVRFSPNGRYVASGADDKIVCIYVLESNPPSHASSFGTNEPPPVENWRTIRRLIGHDNDVQDLGWSYDSSILVSVGLDSKVVVWSGHTFEKLKTISNHQSHVKGITFDPANKYFATAGDDRTVRIFRFTPPTPNSTAHDQMNNFVLEQTISAPFVNSPLTTYFRRCSWSPDGNHIAAANAVNGPVSSVAIVNRGSWDGDINLIGHEGPIEVCAFSPRLYDSQPTSRPPVDKQGHPMHSLVTVIACAGADKSLSIWITSNPRPVVVTQDLAAKAISDLSWSPDGKSLFVTALDGTILCVRFENNELGKPMPLEENEKSLTKFGTNRRGAGIVESTNGLLLEEKSKAGEIKGVEGRMGALMGDGHVSTDRGANSASVNLPSNATTPAGASTPIGGGTNVSQKGQPNGPVNGTSEEQDKPDPYAAKLERLKQRPTYTKDGKKRIQPLLVSGAGGAESSLPQSRLVATAMNTSVRPDGPDSILDLSKPFDALPKGGLAALLFGNKRKFAQIEGADEEVSVEKRVALASENGSVPILANATEGLRPAQPGDAQGGPRPTPEFIRPAVVNPCMAISQLRLAVPKIRSHILQAIDSSGNPTTLADTTAATGAGGNSGAPPRPKADIIFEARNPPASSGRHIDREPVRITLTRGDQPLWQDFIPKTVLLVTGNRKLWSAASEDGSVYIWTPAGRRLLNALVLEAQPVILECNGPWVLCINAVGMCYVWNVTTLSSPHPPISLAPILDAAVHTLGPNATPAPAINAARLNSEGRIIVTLSNGDGYSYSPALYTWQRMSEGWWAVGSQYWNTKDSSIGNLQSISASSPSSAAAIAPSSRQDGETRTTPVSAGVIPFLERNTTDEALVRGRGFFLQRLIKALLSREGFEGFEAGVSVAHLENRVAAALALGAKEEFRLYLSMYAKRLGAEGAKMKAEELLEGLLGGIFEDCANEVDEDSCYTNGVARRMEGGAVKSKELSLAQGSKEESGPGTWGNGSDKLCGWPRRTLLNEVVLALGKHRDLQRVTVPYAQLLGILDGDQDQEGDQTQDQDQDMDRSGEDVMVT</sequence>
<evidence type="ECO:0000256" key="4">
    <source>
        <dbReference type="ARBA" id="ARBA00022491"/>
    </source>
</evidence>
<feature type="region of interest" description="Disordered" evidence="13">
    <location>
        <begin position="1101"/>
        <end position="1129"/>
    </location>
</feature>
<dbReference type="Pfam" id="PF09453">
    <property type="entry name" value="HIRA_B"/>
    <property type="match status" value="1"/>
</dbReference>